<feature type="coiled-coil region" evidence="1">
    <location>
        <begin position="624"/>
        <end position="651"/>
    </location>
</feature>
<keyword evidence="1" id="KW-0175">Coiled coil</keyword>
<dbReference type="Proteomes" id="UP001152797">
    <property type="component" value="Unassembled WGS sequence"/>
</dbReference>
<proteinExistence type="predicted"/>
<dbReference type="EMBL" id="CAMXCT010001094">
    <property type="protein sequence ID" value="CAI3986583.1"/>
    <property type="molecule type" value="Genomic_DNA"/>
</dbReference>
<reference evidence="2" key="1">
    <citation type="submission" date="2022-10" db="EMBL/GenBank/DDBJ databases">
        <authorList>
            <person name="Chen Y."/>
            <person name="Dougan E. K."/>
            <person name="Chan C."/>
            <person name="Rhodes N."/>
            <person name="Thang M."/>
        </authorList>
    </citation>
    <scope>NUCLEOTIDE SEQUENCE</scope>
</reference>
<evidence type="ECO:0000313" key="5">
    <source>
        <dbReference type="Proteomes" id="UP001152797"/>
    </source>
</evidence>
<reference evidence="3" key="2">
    <citation type="submission" date="2024-04" db="EMBL/GenBank/DDBJ databases">
        <authorList>
            <person name="Chen Y."/>
            <person name="Shah S."/>
            <person name="Dougan E. K."/>
            <person name="Thang M."/>
            <person name="Chan C."/>
        </authorList>
    </citation>
    <scope>NUCLEOTIDE SEQUENCE [LARGE SCALE GENOMIC DNA]</scope>
</reference>
<name>A0A9P1FSC1_9DINO</name>
<organism evidence="2">
    <name type="scientific">Cladocopium goreaui</name>
    <dbReference type="NCBI Taxonomy" id="2562237"/>
    <lineage>
        <taxon>Eukaryota</taxon>
        <taxon>Sar</taxon>
        <taxon>Alveolata</taxon>
        <taxon>Dinophyceae</taxon>
        <taxon>Suessiales</taxon>
        <taxon>Symbiodiniaceae</taxon>
        <taxon>Cladocopium</taxon>
    </lineage>
</organism>
<accession>A0A9P1FSC1</accession>
<evidence type="ECO:0000313" key="2">
    <source>
        <dbReference type="EMBL" id="CAI3986583.1"/>
    </source>
</evidence>
<evidence type="ECO:0000313" key="4">
    <source>
        <dbReference type="EMBL" id="CAL4773895.1"/>
    </source>
</evidence>
<evidence type="ECO:0000256" key="1">
    <source>
        <dbReference type="SAM" id="Coils"/>
    </source>
</evidence>
<dbReference type="AlphaFoldDB" id="A0A9P1FSC1"/>
<evidence type="ECO:0000313" key="3">
    <source>
        <dbReference type="EMBL" id="CAL1139958.1"/>
    </source>
</evidence>
<dbReference type="EMBL" id="CAMXCT020001094">
    <property type="protein sequence ID" value="CAL1139958.1"/>
    <property type="molecule type" value="Genomic_DNA"/>
</dbReference>
<dbReference type="EMBL" id="CAMXCT030001094">
    <property type="protein sequence ID" value="CAL4773895.1"/>
    <property type="molecule type" value="Genomic_DNA"/>
</dbReference>
<gene>
    <name evidence="2" type="ORF">C1SCF055_LOCUS13926</name>
</gene>
<keyword evidence="5" id="KW-1185">Reference proteome</keyword>
<feature type="coiled-coil region" evidence="1">
    <location>
        <begin position="359"/>
        <end position="462"/>
    </location>
</feature>
<sequence length="865" mass="96430">MPCLLNLSKELLVRALDFSSDTSVLELAAASRAVKTEVEECRPFGSEGSWRHPAGAWNTSGLWRFLGLGDLKKIPFVSLCCEVEFQNVTETLAFLKAAKDLASDTIDDHVSFNQFLFSAADVNELFCGDGDDPLWCEADHKAALKLKGCRIHCSLVATRTCAVQDAPRTLFLDVDRTRKRKNPRVICNSLLAADLRLQSRHRNIEVYGDLTKAIEKEGAERLQAFHDTFGKARDAEAPFLMCAEEDLPLEKSLTTVKECESKITCASTAGSIARIYLMIKGTEVKKFVPELCTQGTRKIAEFQARMDEMASKLNDLKVKTAERKKSTYLKECRQAVTKAEELAKKVAEVASCLVDEELVKQSREQIQKATEETVKAEEAANYAIQDARRTVSARQAETKDNETMLQELTDLQQRVDVARSEVVKQNRLCSSVDHRLHALQIVEKVADEIARSEEQVARMAELVAKAVASDPDAVTSESLQQAEETAMALYKKVKSQSGELDSHLSSRDEARREAARKLNERLRSVLQKCEDAHASLRSHGQKLAIRNAMADCLQKVTETEAAVKSAREAEEAFQKATKEAEGVQAESATMTSLEAANKEANSIINNSKSVLAVKRIFLKRQELSTSEQEELEQLQKRLDDSTQQLLESKKVVSDRQHEVIKRELSGKLQEVQKMFEAYRGKAAGLEAGPESSKAGSDLRSLGRALTDLDRTCAMAAKRKATVKSEDQMRGDQFETPQKLSRRSEALCDGHVCLLDVQQAVPDFAGLLADYLWCDDEDETPQEGQLRPVQEMLLTGRSAQLQLIVGVKEARLIDRPPMHARRYAIMCDHLNMTFPDAWRASKKLSFTTTPQADKKFVQALLAALIK</sequence>
<protein>
    <submittedName>
        <fullName evidence="4">EF-hand domain-containing protein</fullName>
    </submittedName>
</protein>
<comment type="caution">
    <text evidence="2">The sequence shown here is derived from an EMBL/GenBank/DDBJ whole genome shotgun (WGS) entry which is preliminary data.</text>
</comment>